<evidence type="ECO:0000313" key="13">
    <source>
        <dbReference type="Proteomes" id="UP001055167"/>
    </source>
</evidence>
<feature type="region of interest" description="Disordered" evidence="9">
    <location>
        <begin position="553"/>
        <end position="581"/>
    </location>
</feature>
<comment type="catalytic activity">
    <reaction evidence="8">
        <text>[GlcNAc-(1-&gt;4)-Mur2Ac(oyl-L-Ala-gamma-D-Glu-L-Lys-D-Ala-D-Ala)](n)-di-trans,octa-cis-undecaprenyl diphosphate + beta-D-GlcNAc-(1-&gt;4)-Mur2Ac(oyl-L-Ala-gamma-D-Glu-L-Lys-D-Ala-D-Ala)-di-trans,octa-cis-undecaprenyl diphosphate = [GlcNAc-(1-&gt;4)-Mur2Ac(oyl-L-Ala-gamma-D-Glu-L-Lys-D-Ala-D-Ala)](n+1)-di-trans,octa-cis-undecaprenyl diphosphate + di-trans,octa-cis-undecaprenyl diphosphate + H(+)</text>
        <dbReference type="Rhea" id="RHEA:23708"/>
        <dbReference type="Rhea" id="RHEA-COMP:9602"/>
        <dbReference type="Rhea" id="RHEA-COMP:9603"/>
        <dbReference type="ChEBI" id="CHEBI:15378"/>
        <dbReference type="ChEBI" id="CHEBI:58405"/>
        <dbReference type="ChEBI" id="CHEBI:60033"/>
        <dbReference type="ChEBI" id="CHEBI:78435"/>
        <dbReference type="EC" id="2.4.99.28"/>
    </reaction>
</comment>
<protein>
    <recommendedName>
        <fullName evidence="7">peptidoglycan glycosyltransferase</fullName>
        <ecNumber evidence="7">2.4.99.28</ecNumber>
    </recommendedName>
</protein>
<dbReference type="InterPro" id="IPR036950">
    <property type="entry name" value="PBP_transglycosylase"/>
</dbReference>
<feature type="region of interest" description="Disordered" evidence="9">
    <location>
        <begin position="1"/>
        <end position="42"/>
    </location>
</feature>
<keyword evidence="3" id="KW-0645">Protease</keyword>
<dbReference type="EMBL" id="BPQH01000006">
    <property type="protein sequence ID" value="GJD49590.1"/>
    <property type="molecule type" value="Genomic_DNA"/>
</dbReference>
<evidence type="ECO:0000259" key="11">
    <source>
        <dbReference type="Pfam" id="PF00912"/>
    </source>
</evidence>
<evidence type="ECO:0000256" key="9">
    <source>
        <dbReference type="SAM" id="MobiDB-lite"/>
    </source>
</evidence>
<dbReference type="SUPFAM" id="SSF56601">
    <property type="entry name" value="beta-lactamase/transpeptidase-like"/>
    <property type="match status" value="1"/>
</dbReference>
<keyword evidence="13" id="KW-1185">Reference proteome</keyword>
<keyword evidence="3" id="KW-0378">Hydrolase</keyword>
<dbReference type="Pfam" id="PF00912">
    <property type="entry name" value="Transgly"/>
    <property type="match status" value="1"/>
</dbReference>
<dbReference type="InterPro" id="IPR001264">
    <property type="entry name" value="Glyco_trans_51"/>
</dbReference>
<keyword evidence="10" id="KW-0812">Transmembrane</keyword>
<dbReference type="SUPFAM" id="SSF53955">
    <property type="entry name" value="Lysozyme-like"/>
    <property type="match status" value="1"/>
</dbReference>
<evidence type="ECO:0000256" key="3">
    <source>
        <dbReference type="ARBA" id="ARBA00022670"/>
    </source>
</evidence>
<dbReference type="Proteomes" id="UP001055167">
    <property type="component" value="Unassembled WGS sequence"/>
</dbReference>
<evidence type="ECO:0000256" key="2">
    <source>
        <dbReference type="ARBA" id="ARBA00022645"/>
    </source>
</evidence>
<evidence type="ECO:0000256" key="7">
    <source>
        <dbReference type="ARBA" id="ARBA00044770"/>
    </source>
</evidence>
<evidence type="ECO:0000256" key="6">
    <source>
        <dbReference type="ARBA" id="ARBA00023268"/>
    </source>
</evidence>
<dbReference type="InterPro" id="IPR012338">
    <property type="entry name" value="Beta-lactam/transpept-like"/>
</dbReference>
<feature type="compositionally biased region" description="Low complexity" evidence="9">
    <location>
        <begin position="32"/>
        <end position="42"/>
    </location>
</feature>
<comment type="caution">
    <text evidence="12">The sequence shown here is derived from an EMBL/GenBank/DDBJ whole genome shotgun (WGS) entry which is preliminary data.</text>
</comment>
<gene>
    <name evidence="12" type="primary">mtgA_3</name>
    <name evidence="12" type="ORF">OPKNFCMD_2322</name>
</gene>
<evidence type="ECO:0000256" key="1">
    <source>
        <dbReference type="ARBA" id="ARBA00004752"/>
    </source>
</evidence>
<accession>A0ABQ4QW45</accession>
<evidence type="ECO:0000256" key="5">
    <source>
        <dbReference type="ARBA" id="ARBA00022679"/>
    </source>
</evidence>
<evidence type="ECO:0000256" key="8">
    <source>
        <dbReference type="ARBA" id="ARBA00049902"/>
    </source>
</evidence>
<evidence type="ECO:0000256" key="10">
    <source>
        <dbReference type="SAM" id="Phobius"/>
    </source>
</evidence>
<dbReference type="InterPro" id="IPR023346">
    <property type="entry name" value="Lysozyme-like_dom_sf"/>
</dbReference>
<proteinExistence type="predicted"/>
<dbReference type="EC" id="2.4.99.28" evidence="7"/>
<evidence type="ECO:0000313" key="12">
    <source>
        <dbReference type="EMBL" id="GJD49590.1"/>
    </source>
</evidence>
<dbReference type="PANTHER" id="PTHR32282:SF33">
    <property type="entry name" value="PEPTIDOGLYCAN GLYCOSYLTRANSFERASE"/>
    <property type="match status" value="1"/>
</dbReference>
<evidence type="ECO:0000256" key="4">
    <source>
        <dbReference type="ARBA" id="ARBA00022676"/>
    </source>
</evidence>
<dbReference type="Gene3D" id="1.10.3810.10">
    <property type="entry name" value="Biosynthetic peptidoglycan transglycosylase-like"/>
    <property type="match status" value="1"/>
</dbReference>
<name>A0ABQ4QW45_9HYPH</name>
<dbReference type="InterPro" id="IPR050396">
    <property type="entry name" value="Glycosyltr_51/Transpeptidase"/>
</dbReference>
<organism evidence="12 13">
    <name type="scientific">Methylobacterium crusticola</name>
    <dbReference type="NCBI Taxonomy" id="1697972"/>
    <lineage>
        <taxon>Bacteria</taxon>
        <taxon>Pseudomonadati</taxon>
        <taxon>Pseudomonadota</taxon>
        <taxon>Alphaproteobacteria</taxon>
        <taxon>Hyphomicrobiales</taxon>
        <taxon>Methylobacteriaceae</taxon>
        <taxon>Methylobacterium</taxon>
    </lineage>
</organism>
<reference evidence="12" key="2">
    <citation type="submission" date="2021-08" db="EMBL/GenBank/DDBJ databases">
        <authorList>
            <person name="Tani A."/>
            <person name="Ola A."/>
            <person name="Ogura Y."/>
            <person name="Katsura K."/>
            <person name="Hayashi T."/>
        </authorList>
    </citation>
    <scope>NUCLEOTIDE SEQUENCE</scope>
    <source>
        <strain evidence="12">KCTC 52305</strain>
    </source>
</reference>
<comment type="pathway">
    <text evidence="1">Cell wall biogenesis; peptidoglycan biosynthesis.</text>
</comment>
<keyword evidence="10" id="KW-1133">Transmembrane helix</keyword>
<keyword evidence="10" id="KW-0472">Membrane</keyword>
<keyword evidence="5" id="KW-0808">Transferase</keyword>
<keyword evidence="6" id="KW-0511">Multifunctional enzyme</keyword>
<dbReference type="PANTHER" id="PTHR32282">
    <property type="entry name" value="BINDING PROTEIN TRANSPEPTIDASE, PUTATIVE-RELATED"/>
    <property type="match status" value="1"/>
</dbReference>
<feature type="domain" description="Glycosyl transferase family 51" evidence="11">
    <location>
        <begin position="171"/>
        <end position="333"/>
    </location>
</feature>
<reference evidence="12" key="1">
    <citation type="journal article" date="2021" name="Front. Microbiol.">
        <title>Comprehensive Comparative Genomics and Phenotyping of Methylobacterium Species.</title>
        <authorList>
            <person name="Alessa O."/>
            <person name="Ogura Y."/>
            <person name="Fujitani Y."/>
            <person name="Takami H."/>
            <person name="Hayashi T."/>
            <person name="Sahin N."/>
            <person name="Tani A."/>
        </authorList>
    </citation>
    <scope>NUCLEOTIDE SEQUENCE</scope>
    <source>
        <strain evidence="12">KCTC 52305</strain>
    </source>
</reference>
<keyword evidence="2" id="KW-0121">Carboxypeptidase</keyword>
<sequence length="687" mass="70381">MGVAAVQRRARSNMAESVTTRPGRDWLDLTTPPQAAGAPARDGAAPAWTARLALGAGSARAAAARARDGAADRLRPVVGRLAPPLRAAADAVAAHPLAAQAAGAARRVPWGRAAALLGLGLLGLAAAFLAWCAVTLPPLAGPVRPTDTIVVLAEDGEVVASRGLAPGRPLSAGAVAPIMRRALLAAQDPWFDDATRLDAAGIGGVVRDAFRGTIAPGPRSGSARLTQRLVRRDLLAGERGLAASVREAMLVLWLEGWAGREAILTRALNLARFGPGLHGIDAAARRVLGKEAGALTTADAAFLAGLTLEPADLVPDRDLEEARARGRRVLDALVMMGALSRAQADEAGRALAGLAPASATPVTRSGFPDLMAGLARERLAGAPFHETVVRTSLDRTLQGFAEKAVERRLDAVRDGAGRRRAGTRAGLVALGPDGAVLAAVGGGNPLAGTPAARTAAGASLRGLVRDGVPVDARAAAPPLGAAALRAAALSLLGTLAGPAGDARPGPAARDGLSVGTLGAVTVGVWVSTEEGRPQDGDPAEALFQDFAGQVAKARPAPPAEARETGSAGARNPGWQYPGGRGASQALRGIPRVLDTERLRLDGQTIRLVGVQGETGRLAREFRQYLRRREVACEPAGEPERYRCRAGTQDLSEVVLFNGAGRAVPGAPPELLAAEASARSRQAGVWQN</sequence>
<feature type="transmembrane region" description="Helical" evidence="10">
    <location>
        <begin position="114"/>
        <end position="136"/>
    </location>
</feature>
<dbReference type="SUPFAM" id="SSF50199">
    <property type="entry name" value="Staphylococcal nuclease"/>
    <property type="match status" value="1"/>
</dbReference>
<dbReference type="InterPro" id="IPR035437">
    <property type="entry name" value="SNase_OB-fold_sf"/>
</dbReference>
<keyword evidence="4" id="KW-0328">Glycosyltransferase</keyword>